<comment type="similarity">
    <text evidence="1">Belongs to the fungal fucose-specific lectin family.</text>
</comment>
<dbReference type="InterPro" id="IPR012475">
    <property type="entry name" value="Fungal_lectin"/>
</dbReference>
<evidence type="ECO:0000313" key="2">
    <source>
        <dbReference type="EMBL" id="KAK9421721.1"/>
    </source>
</evidence>
<dbReference type="Proteomes" id="UP001408356">
    <property type="component" value="Unassembled WGS sequence"/>
</dbReference>
<name>A0ABR2V5B8_9PEZI</name>
<gene>
    <name evidence="2" type="ORF">SUNI508_05322</name>
</gene>
<proteinExistence type="inferred from homology"/>
<evidence type="ECO:0000313" key="3">
    <source>
        <dbReference type="Proteomes" id="UP001408356"/>
    </source>
</evidence>
<evidence type="ECO:0000256" key="1">
    <source>
        <dbReference type="ARBA" id="ARBA00009042"/>
    </source>
</evidence>
<keyword evidence="3" id="KW-1185">Reference proteome</keyword>
<dbReference type="EMBL" id="JARVKF010000157">
    <property type="protein sequence ID" value="KAK9421721.1"/>
    <property type="molecule type" value="Genomic_DNA"/>
</dbReference>
<sequence>MAVGLSFVDDDNQIAIWQAQEDKERPKKKGGRTYVQGFAYPVDADKATAEPLEAGGKDLAAIAYYDDESKQVCTRLYYQDKDHTLRELCKDGGSGQWYEGSLSQKGVKVAANTTLAAMEGFPTDPDTKKPVKELKIYYFKDDKHVYVAWATINSGDWQVDKVVA</sequence>
<reference evidence="2 3" key="1">
    <citation type="journal article" date="2024" name="J. Plant Pathol.">
        <title>Sequence and assembly of the genome of Seiridium unicorne, isolate CBS 538.82, causal agent of cypress canker disease.</title>
        <authorList>
            <person name="Scali E."/>
            <person name="Rocca G.D."/>
            <person name="Danti R."/>
            <person name="Garbelotto M."/>
            <person name="Barberini S."/>
            <person name="Baroncelli R."/>
            <person name="Emiliani G."/>
        </authorList>
    </citation>
    <scope>NUCLEOTIDE SEQUENCE [LARGE SCALE GENOMIC DNA]</scope>
    <source>
        <strain evidence="2 3">BM-138-508</strain>
    </source>
</reference>
<dbReference type="SUPFAM" id="SSF89372">
    <property type="entry name" value="Fucose-specific lectin"/>
    <property type="match status" value="1"/>
</dbReference>
<accession>A0ABR2V5B8</accession>
<dbReference type="Gene3D" id="2.120.10.70">
    <property type="entry name" value="Fucose-specific lectin"/>
    <property type="match status" value="1"/>
</dbReference>
<dbReference type="Pfam" id="PF07938">
    <property type="entry name" value="Fungal_lectin"/>
    <property type="match status" value="1"/>
</dbReference>
<organism evidence="2 3">
    <name type="scientific">Seiridium unicorne</name>
    <dbReference type="NCBI Taxonomy" id="138068"/>
    <lineage>
        <taxon>Eukaryota</taxon>
        <taxon>Fungi</taxon>
        <taxon>Dikarya</taxon>
        <taxon>Ascomycota</taxon>
        <taxon>Pezizomycotina</taxon>
        <taxon>Sordariomycetes</taxon>
        <taxon>Xylariomycetidae</taxon>
        <taxon>Amphisphaeriales</taxon>
        <taxon>Sporocadaceae</taxon>
        <taxon>Seiridium</taxon>
    </lineage>
</organism>
<protein>
    <submittedName>
        <fullName evidence="2">Fucose-specific lectin</fullName>
    </submittedName>
</protein>
<comment type="caution">
    <text evidence="2">The sequence shown here is derived from an EMBL/GenBank/DDBJ whole genome shotgun (WGS) entry which is preliminary data.</text>
</comment>